<dbReference type="Pfam" id="PF00773">
    <property type="entry name" value="RNB"/>
    <property type="match status" value="1"/>
</dbReference>
<dbReference type="SUPFAM" id="SSF50249">
    <property type="entry name" value="Nucleic acid-binding proteins"/>
    <property type="match status" value="1"/>
</dbReference>
<feature type="compositionally biased region" description="Polar residues" evidence="1">
    <location>
        <begin position="117"/>
        <end position="131"/>
    </location>
</feature>
<evidence type="ECO:0000313" key="4">
    <source>
        <dbReference type="Proteomes" id="UP001596189"/>
    </source>
</evidence>
<dbReference type="PANTHER" id="PTHR23355:SF42">
    <property type="entry name" value="RIBONUCLEASE II, CHLOROPLASTIC_MITOCHONDRIAL"/>
    <property type="match status" value="1"/>
</dbReference>
<feature type="region of interest" description="Disordered" evidence="1">
    <location>
        <begin position="117"/>
        <end position="136"/>
    </location>
</feature>
<dbReference type="RefSeq" id="WP_345718515.1">
    <property type="nucleotide sequence ID" value="NZ_BAABFP010000009.1"/>
</dbReference>
<organism evidence="3 4">
    <name type="scientific">Angustibacter luteus</name>
    <dbReference type="NCBI Taxonomy" id="658456"/>
    <lineage>
        <taxon>Bacteria</taxon>
        <taxon>Bacillati</taxon>
        <taxon>Actinomycetota</taxon>
        <taxon>Actinomycetes</taxon>
        <taxon>Kineosporiales</taxon>
        <taxon>Kineosporiaceae</taxon>
    </lineage>
</organism>
<dbReference type="Proteomes" id="UP001596189">
    <property type="component" value="Unassembled WGS sequence"/>
</dbReference>
<dbReference type="SMART" id="SM00955">
    <property type="entry name" value="RNB"/>
    <property type="match status" value="1"/>
</dbReference>
<gene>
    <name evidence="3" type="ORF">ACFQDO_15490</name>
</gene>
<protein>
    <submittedName>
        <fullName evidence="3">RNB domain-containing ribonuclease</fullName>
    </submittedName>
</protein>
<dbReference type="InterPro" id="IPR050180">
    <property type="entry name" value="RNR_Ribonuclease"/>
</dbReference>
<feature type="domain" description="RNB" evidence="2">
    <location>
        <begin position="54"/>
        <end position="368"/>
    </location>
</feature>
<dbReference type="InterPro" id="IPR001900">
    <property type="entry name" value="RNase_II/R"/>
</dbReference>
<dbReference type="InterPro" id="IPR040596">
    <property type="entry name" value="RNase_II_C_S1"/>
</dbReference>
<comment type="caution">
    <text evidence="3">The sequence shown here is derived from an EMBL/GenBank/DDBJ whole genome shotgun (WGS) entry which is preliminary data.</text>
</comment>
<dbReference type="Pfam" id="PF18614">
    <property type="entry name" value="RNase_II_C_S1"/>
    <property type="match status" value="1"/>
</dbReference>
<reference evidence="4" key="1">
    <citation type="journal article" date="2019" name="Int. J. Syst. Evol. Microbiol.">
        <title>The Global Catalogue of Microorganisms (GCM) 10K type strain sequencing project: providing services to taxonomists for standard genome sequencing and annotation.</title>
        <authorList>
            <consortium name="The Broad Institute Genomics Platform"/>
            <consortium name="The Broad Institute Genome Sequencing Center for Infectious Disease"/>
            <person name="Wu L."/>
            <person name="Ma J."/>
        </authorList>
    </citation>
    <scope>NUCLEOTIDE SEQUENCE [LARGE SCALE GENOMIC DNA]</scope>
    <source>
        <strain evidence="4">KACC 14249</strain>
    </source>
</reference>
<evidence type="ECO:0000256" key="1">
    <source>
        <dbReference type="SAM" id="MobiDB-lite"/>
    </source>
</evidence>
<evidence type="ECO:0000259" key="2">
    <source>
        <dbReference type="SMART" id="SM00955"/>
    </source>
</evidence>
<keyword evidence="4" id="KW-1185">Reference proteome</keyword>
<sequence>MIQRRLRLRDTTGAAPVLDDVFAAIRGELGLPDRFPREVEQAAADAVREPRLPERDLSDLPFFTLDPPGSMDLDQAMHLEPTRDGYRVRYAIADLTAFVEPGGVIDLEARRRGQTLYSPDTRTPLHPTSISEDAGSLLPNQLRPAYVWDLALDREGELRSADVGRAMVRSVERLDEESAAALAAQGDPRMSLLREIGQHRLRLEAERGGASLPMPEQEVVRVDDHYDLRLRPPSAISDWNAQISLMTGMAAADIMLAGQVGILRTMPPPSHHALARYRRQAQALGTRWPAEQQYGAFLRALDRDEPRELALIHEAASLFRGAGYTPFDGDVPAVTEHAAVADQYAHVTAPLRRLVDRFGLVVSAALCQDEPVPAWVREALESLPGLMNASDQLGNRLDHACTDAVEAAVLAPRVGEAFEGVVVDLRDKGPGGIVQLRQPPVLAPVSGDVQLGATLRVRLVAADVGGRRVEFTPV</sequence>
<evidence type="ECO:0000313" key="3">
    <source>
        <dbReference type="EMBL" id="MFC6008540.1"/>
    </source>
</evidence>
<dbReference type="EMBL" id="JBHSRD010000005">
    <property type="protein sequence ID" value="MFC6008540.1"/>
    <property type="molecule type" value="Genomic_DNA"/>
</dbReference>
<accession>A0ABW1JH77</accession>
<dbReference type="InterPro" id="IPR012340">
    <property type="entry name" value="NA-bd_OB-fold"/>
</dbReference>
<proteinExistence type="predicted"/>
<name>A0ABW1JH77_9ACTN</name>
<dbReference type="PANTHER" id="PTHR23355">
    <property type="entry name" value="RIBONUCLEASE"/>
    <property type="match status" value="1"/>
</dbReference>